<name>A0AAV9U3N0_9PEZI</name>
<evidence type="ECO:0000256" key="1">
    <source>
        <dbReference type="SAM" id="SignalP"/>
    </source>
</evidence>
<reference evidence="2 3" key="1">
    <citation type="submission" date="2019-10" db="EMBL/GenBank/DDBJ databases">
        <authorList>
            <person name="Palmer J.M."/>
        </authorList>
    </citation>
    <scope>NUCLEOTIDE SEQUENCE [LARGE SCALE GENOMIC DNA]</scope>
    <source>
        <strain evidence="2 3">TWF696</strain>
    </source>
</reference>
<keyword evidence="1" id="KW-0732">Signal</keyword>
<dbReference type="AlphaFoldDB" id="A0AAV9U3N0"/>
<organism evidence="2 3">
    <name type="scientific">Orbilia brochopaga</name>
    <dbReference type="NCBI Taxonomy" id="3140254"/>
    <lineage>
        <taxon>Eukaryota</taxon>
        <taxon>Fungi</taxon>
        <taxon>Dikarya</taxon>
        <taxon>Ascomycota</taxon>
        <taxon>Pezizomycotina</taxon>
        <taxon>Orbiliomycetes</taxon>
        <taxon>Orbiliales</taxon>
        <taxon>Orbiliaceae</taxon>
        <taxon>Orbilia</taxon>
    </lineage>
</organism>
<proteinExistence type="predicted"/>
<feature type="chain" id="PRO_5043967730" evidence="1">
    <location>
        <begin position="28"/>
        <end position="368"/>
    </location>
</feature>
<evidence type="ECO:0000313" key="2">
    <source>
        <dbReference type="EMBL" id="KAK6333971.1"/>
    </source>
</evidence>
<gene>
    <name evidence="2" type="ORF">TWF696_002482</name>
</gene>
<feature type="signal peptide" evidence="1">
    <location>
        <begin position="1"/>
        <end position="27"/>
    </location>
</feature>
<accession>A0AAV9U3N0</accession>
<keyword evidence="3" id="KW-1185">Reference proteome</keyword>
<protein>
    <submittedName>
        <fullName evidence="2">Uncharacterized protein</fullName>
    </submittedName>
</protein>
<comment type="caution">
    <text evidence="2">The sequence shown here is derived from an EMBL/GenBank/DDBJ whole genome shotgun (WGS) entry which is preliminary data.</text>
</comment>
<dbReference type="Proteomes" id="UP001375240">
    <property type="component" value="Unassembled WGS sequence"/>
</dbReference>
<sequence length="368" mass="44437">MLLRWDKWRSATGFLCLLSRKLNFVQADEIRLADVRQYTLENSETLIQIGEALQSLISFEESDYPIGWGEYEEERQIEIQGFENDDAQRQQREPFVVVPPITFLELNKATDDLLYELMQRILEGYYDEENEARRVTAPPVDPYEDPFANRENALPREEVGFDQPSPPLYFYTPEAKTNALISLRRFRELNEELVHFEVEVENNFYWHEARLQGALDEVWEYFWDLLLDIIVYFREVGIQRLRRWRLPAEIVDWIYLIRDVELDDDEPDRPNWREYSRQGLIETFTNFQEMHVRLYEVHEQWVKAAREAFRPPILRDHPDIVPLYDLVKQQNEYVRFYLSKLKQLRSGLHRLPQLFPTRQVDEEEYDDM</sequence>
<dbReference type="EMBL" id="JAVHNQ010000013">
    <property type="protein sequence ID" value="KAK6333971.1"/>
    <property type="molecule type" value="Genomic_DNA"/>
</dbReference>
<evidence type="ECO:0000313" key="3">
    <source>
        <dbReference type="Proteomes" id="UP001375240"/>
    </source>
</evidence>